<accession>A0ABQ0AY91</accession>
<evidence type="ECO:0000259" key="13">
    <source>
        <dbReference type="PROSITE" id="PS51379"/>
    </source>
</evidence>
<dbReference type="SUPFAM" id="SSF54862">
    <property type="entry name" value="4Fe-4S ferredoxins"/>
    <property type="match status" value="1"/>
</dbReference>
<evidence type="ECO:0000256" key="7">
    <source>
        <dbReference type="ARBA" id="ARBA00032722"/>
    </source>
</evidence>
<evidence type="ECO:0000256" key="4">
    <source>
        <dbReference type="ARBA" id="ARBA00023004"/>
    </source>
</evidence>
<dbReference type="EMBL" id="BAABXL010000001">
    <property type="protein sequence ID" value="GAA6268992.1"/>
    <property type="molecule type" value="Genomic_DNA"/>
</dbReference>
<dbReference type="Gene3D" id="3.20.20.70">
    <property type="entry name" value="Aldolase class I"/>
    <property type="match status" value="1"/>
</dbReference>
<comment type="catalytic activity">
    <reaction evidence="9">
        <text>5,6-dihydrouracil + NAD(+) = uracil + NADH + H(+)</text>
        <dbReference type="Rhea" id="RHEA:20189"/>
        <dbReference type="ChEBI" id="CHEBI:15378"/>
        <dbReference type="ChEBI" id="CHEBI:15901"/>
        <dbReference type="ChEBI" id="CHEBI:17568"/>
        <dbReference type="ChEBI" id="CHEBI:57540"/>
        <dbReference type="ChEBI" id="CHEBI:57945"/>
        <dbReference type="EC" id="1.3.1.1"/>
    </reaction>
</comment>
<evidence type="ECO:0000256" key="6">
    <source>
        <dbReference type="ARBA" id="ARBA00030119"/>
    </source>
</evidence>
<evidence type="ECO:0000256" key="8">
    <source>
        <dbReference type="ARBA" id="ARBA00047685"/>
    </source>
</evidence>
<evidence type="ECO:0000256" key="10">
    <source>
        <dbReference type="ARBA" id="ARBA00049578"/>
    </source>
</evidence>
<comment type="subunit">
    <text evidence="11">Heterotetramer of 2 PreA and 2 PreT subunits.</text>
</comment>
<reference evidence="14 15" key="1">
    <citation type="submission" date="2024-04" db="EMBL/GenBank/DDBJ databases">
        <title>Defined microbial consortia suppress multidrug-resistant proinflammatory Enterobacteriaceae via ecological control.</title>
        <authorList>
            <person name="Furuichi M."/>
            <person name="Kawaguchi T."/>
            <person name="Pust M."/>
            <person name="Yasuma K."/>
            <person name="Plichta D."/>
            <person name="Hasegawa N."/>
            <person name="Ohya T."/>
            <person name="Bhattarai S."/>
            <person name="Sasajima S."/>
            <person name="Aoto Y."/>
            <person name="Tuganbaev T."/>
            <person name="Yaginuma M."/>
            <person name="Ueda M."/>
            <person name="Okahashi N."/>
            <person name="Amafuji K."/>
            <person name="Kiridooshi Y."/>
            <person name="Sugita K."/>
            <person name="Strazar M."/>
            <person name="Skelly A."/>
            <person name="Suda W."/>
            <person name="Hattori M."/>
            <person name="Nakamoto N."/>
            <person name="Caballero S."/>
            <person name="Norman J."/>
            <person name="Olle B."/>
            <person name="Tanoue T."/>
            <person name="Arita M."/>
            <person name="Bucci V."/>
            <person name="Atarashi K."/>
            <person name="Xavier R."/>
            <person name="Honda K."/>
        </authorList>
    </citation>
    <scope>NUCLEOTIDE SEQUENCE [LARGE SCALE GENOMIC DNA]</scope>
    <source>
        <strain evidence="15">f13</strain>
    </source>
</reference>
<dbReference type="InterPro" id="IPR017896">
    <property type="entry name" value="4Fe4S_Fe-S-bd"/>
</dbReference>
<dbReference type="NCBIfam" id="NF006183">
    <property type="entry name" value="PRK08318.1"/>
    <property type="match status" value="1"/>
</dbReference>
<dbReference type="InterPro" id="IPR017900">
    <property type="entry name" value="4Fe4S_Fe_S_CS"/>
</dbReference>
<comment type="similarity">
    <text evidence="1">Belongs to the dihydropyrimidine dehydrogenase family.</text>
</comment>
<dbReference type="Proteomes" id="UP001600894">
    <property type="component" value="Unassembled WGS sequence"/>
</dbReference>
<keyword evidence="5" id="KW-0411">Iron-sulfur</keyword>
<dbReference type="PANTHER" id="PTHR43073:SF2">
    <property type="entry name" value="DIHYDROPYRIMIDINE DEHYDROGENASE [NADP(+)]"/>
    <property type="match status" value="1"/>
</dbReference>
<dbReference type="PANTHER" id="PTHR43073">
    <property type="entry name" value="DIHYDROPYRIMIDINE DEHYDROGENASE [NADP(+)]"/>
    <property type="match status" value="1"/>
</dbReference>
<keyword evidence="15" id="KW-1185">Reference proteome</keyword>
<evidence type="ECO:0000256" key="9">
    <source>
        <dbReference type="ARBA" id="ARBA00048792"/>
    </source>
</evidence>
<evidence type="ECO:0000313" key="14">
    <source>
        <dbReference type="EMBL" id="GAA6268992.1"/>
    </source>
</evidence>
<evidence type="ECO:0000313" key="15">
    <source>
        <dbReference type="Proteomes" id="UP001600894"/>
    </source>
</evidence>
<dbReference type="InterPro" id="IPR013785">
    <property type="entry name" value="Aldolase_TIM"/>
</dbReference>
<gene>
    <name evidence="14" type="primary">preA</name>
    <name evidence="14" type="ORF">F130042H8_20520</name>
</gene>
<keyword evidence="3" id="KW-0560">Oxidoreductase</keyword>
<evidence type="ECO:0000256" key="12">
    <source>
        <dbReference type="ARBA" id="ARBA00049728"/>
    </source>
</evidence>
<feature type="domain" description="4Fe-4S ferredoxin-type" evidence="13">
    <location>
        <begin position="370"/>
        <end position="399"/>
    </location>
</feature>
<name>A0ABQ0AY91_9FIRM</name>
<dbReference type="InterPro" id="IPR005720">
    <property type="entry name" value="Dihydroorotate_DH_cat"/>
</dbReference>
<dbReference type="SUPFAM" id="SSF51395">
    <property type="entry name" value="FMN-linked oxidoreductases"/>
    <property type="match status" value="1"/>
</dbReference>
<dbReference type="PROSITE" id="PS51379">
    <property type="entry name" value="4FE4S_FER_2"/>
    <property type="match status" value="2"/>
</dbReference>
<dbReference type="Pfam" id="PF01180">
    <property type="entry name" value="DHO_dh"/>
    <property type="match status" value="1"/>
</dbReference>
<comment type="caution">
    <text evidence="14">The sequence shown here is derived from an EMBL/GenBank/DDBJ whole genome shotgun (WGS) entry which is preliminary data.</text>
</comment>
<dbReference type="EC" id="1.3.1.1" evidence="12"/>
<protein>
    <recommendedName>
        <fullName evidence="12">dihydrouracil dehydrogenase (NAD(+))</fullName>
        <ecNumber evidence="12">1.3.1.1</ecNumber>
    </recommendedName>
    <alternativeName>
        <fullName evidence="7">Dihydrothymine dehydrogenase</fullName>
    </alternativeName>
    <alternativeName>
        <fullName evidence="6">Dihydrouracil dehydrogenase</fullName>
    </alternativeName>
</protein>
<comment type="catalytic activity">
    <reaction evidence="8">
        <text>5,6-dihydrothymine + NAD(+) = thymine + NADH + H(+)</text>
        <dbReference type="Rhea" id="RHEA:28791"/>
        <dbReference type="ChEBI" id="CHEBI:15378"/>
        <dbReference type="ChEBI" id="CHEBI:17821"/>
        <dbReference type="ChEBI" id="CHEBI:27468"/>
        <dbReference type="ChEBI" id="CHEBI:57540"/>
        <dbReference type="ChEBI" id="CHEBI:57945"/>
        <dbReference type="EC" id="1.3.1.1"/>
    </reaction>
</comment>
<sequence>MAFNLETNYCGFQCKNPFFLASSPVSASGEMIGRAFDAGWAGAVTKSISFLQDETTLSLTPRMLPVSTAGSRVVTGMGNIDFVMDKSVDDAFEDFAQVKKRYPTNMLIVSIKAHYREEDWKRLARKAEQAGADALELCLSCIDSEAGVMLCQDKALMTQVIQWVKEEVSLPVIAKLSLHVNDIGDMAVCAAKAGAAAVTAINSIHGIGPLDSETMVHIPNIMGKSAPMGLSGSFIKPMVEHCVYKIALAAKTQPFQIAAAGGICNGLDGVEYLSLGAHILQSATEVMYKGYGLIDPMLRYLKKFMEEKGCSSLEDFRGHSLDHMVPAARNLSLKQQLAAKIDPGICIGCNRCVISCRDGGKQAISMTEDKKAFVDTKRCTGCGLCRIVCPVGTIRMEEVKRS</sequence>
<evidence type="ECO:0000256" key="11">
    <source>
        <dbReference type="ARBA" id="ARBA00049714"/>
    </source>
</evidence>
<proteinExistence type="inferred from homology"/>
<comment type="function">
    <text evidence="10">Involved in pyrimidine base degradation. Catalyzes physiologically the reduction of uracil to 5,6-dihydrouracil (DHU) by using NADH as a specific cosubstrate. It also catalyzes the reverse reaction and the reduction of thymine to 5,6-dihydrothymine (DHT).</text>
</comment>
<keyword evidence="4" id="KW-0408">Iron</keyword>
<evidence type="ECO:0000256" key="2">
    <source>
        <dbReference type="ARBA" id="ARBA00022723"/>
    </source>
</evidence>
<dbReference type="RefSeq" id="WP_390469901.1">
    <property type="nucleotide sequence ID" value="NZ_BAABXL010000001.1"/>
</dbReference>
<feature type="domain" description="4Fe-4S ferredoxin-type" evidence="13">
    <location>
        <begin position="337"/>
        <end position="369"/>
    </location>
</feature>
<evidence type="ECO:0000256" key="1">
    <source>
        <dbReference type="ARBA" id="ARBA00010804"/>
    </source>
</evidence>
<dbReference type="PROSITE" id="PS00198">
    <property type="entry name" value="4FE4S_FER_1"/>
    <property type="match status" value="1"/>
</dbReference>
<keyword evidence="2" id="KW-0479">Metal-binding</keyword>
<evidence type="ECO:0000256" key="3">
    <source>
        <dbReference type="ARBA" id="ARBA00023002"/>
    </source>
</evidence>
<dbReference type="Gene3D" id="3.30.70.20">
    <property type="match status" value="1"/>
</dbReference>
<dbReference type="Pfam" id="PF14697">
    <property type="entry name" value="Fer4_21"/>
    <property type="match status" value="1"/>
</dbReference>
<evidence type="ECO:0000256" key="5">
    <source>
        <dbReference type="ARBA" id="ARBA00023014"/>
    </source>
</evidence>
<organism evidence="14 15">
    <name type="scientific">Enterocloster alcoholdehydrogenati</name>
    <dbReference type="NCBI Taxonomy" id="2547410"/>
    <lineage>
        <taxon>Bacteria</taxon>
        <taxon>Bacillati</taxon>
        <taxon>Bacillota</taxon>
        <taxon>Clostridia</taxon>
        <taxon>Lachnospirales</taxon>
        <taxon>Lachnospiraceae</taxon>
        <taxon>Enterocloster</taxon>
    </lineage>
</organism>